<dbReference type="InterPro" id="IPR011008">
    <property type="entry name" value="Dimeric_a/b-barrel"/>
</dbReference>
<dbReference type="Proteomes" id="UP000198922">
    <property type="component" value="Unassembled WGS sequence"/>
</dbReference>
<name>A0A1G7CB29_9RHOB</name>
<reference evidence="2" key="1">
    <citation type="submission" date="2016-10" db="EMBL/GenBank/DDBJ databases">
        <authorList>
            <person name="Varghese N."/>
            <person name="Submissions S."/>
        </authorList>
    </citation>
    <scope>NUCLEOTIDE SEQUENCE [LARGE SCALE GENOMIC DNA]</scope>
    <source>
        <strain evidence="2">DSM 21424</strain>
    </source>
</reference>
<dbReference type="InterPro" id="IPR009874">
    <property type="entry name" value="DUF1428"/>
</dbReference>
<gene>
    <name evidence="1" type="ORF">SAMN04488567_1429</name>
</gene>
<sequence length="117" mass="12776">MAWIMAYAGAVPTAKKDEYQAHAARMAEVFRKHGATRVVESWGMAVPPGEVTSFPLAVQAGPDETVVMGWQEWPDQATQEAKFREAMQDPAMGDMGEVPINGKTMIFAGFEVLTDLS</sequence>
<organism evidence="1 2">
    <name type="scientific">Limimaricola pyoseonensis</name>
    <dbReference type="NCBI Taxonomy" id="521013"/>
    <lineage>
        <taxon>Bacteria</taxon>
        <taxon>Pseudomonadati</taxon>
        <taxon>Pseudomonadota</taxon>
        <taxon>Alphaproteobacteria</taxon>
        <taxon>Rhodobacterales</taxon>
        <taxon>Paracoccaceae</taxon>
        <taxon>Limimaricola</taxon>
    </lineage>
</organism>
<dbReference type="Pfam" id="PF07237">
    <property type="entry name" value="DUF1428"/>
    <property type="match status" value="1"/>
</dbReference>
<accession>A0A1G7CB29</accession>
<dbReference type="AlphaFoldDB" id="A0A1G7CB29"/>
<proteinExistence type="predicted"/>
<keyword evidence="2" id="KW-1185">Reference proteome</keyword>
<protein>
    <submittedName>
        <fullName evidence="1">Uncharacterized conserved protein YbaA, DUF1428 family</fullName>
    </submittedName>
</protein>
<evidence type="ECO:0000313" key="2">
    <source>
        <dbReference type="Proteomes" id="UP000198922"/>
    </source>
</evidence>
<evidence type="ECO:0000313" key="1">
    <source>
        <dbReference type="EMBL" id="SDE36511.1"/>
    </source>
</evidence>
<dbReference type="EMBL" id="FNAT01000002">
    <property type="protein sequence ID" value="SDE36511.1"/>
    <property type="molecule type" value="Genomic_DNA"/>
</dbReference>
<dbReference type="RefSeq" id="WP_165612539.1">
    <property type="nucleotide sequence ID" value="NZ_FNAT01000002.1"/>
</dbReference>
<dbReference type="SUPFAM" id="SSF54909">
    <property type="entry name" value="Dimeric alpha+beta barrel"/>
    <property type="match status" value="1"/>
</dbReference>
<dbReference type="Gene3D" id="3.30.70.100">
    <property type="match status" value="1"/>
</dbReference>
<dbReference type="STRING" id="521013.SAMN04488567_1429"/>